<gene>
    <name evidence="1" type="ORF">ABID26_000183</name>
</gene>
<reference evidence="1 2" key="1">
    <citation type="submission" date="2024-06" db="EMBL/GenBank/DDBJ databases">
        <title>Genomic Encyclopedia of Type Strains, Phase IV (KMG-IV): sequencing the most valuable type-strain genomes for metagenomic binning, comparative biology and taxonomic classification.</title>
        <authorList>
            <person name="Goeker M."/>
        </authorList>
    </citation>
    <scope>NUCLEOTIDE SEQUENCE [LARGE SCALE GENOMIC DNA]</scope>
    <source>
        <strain evidence="1 2">DSM 29846</strain>
    </source>
</reference>
<evidence type="ECO:0000313" key="2">
    <source>
        <dbReference type="Proteomes" id="UP001549036"/>
    </source>
</evidence>
<dbReference type="RefSeq" id="WP_292344359.1">
    <property type="nucleotide sequence ID" value="NZ_JBEPLM010000001.1"/>
</dbReference>
<keyword evidence="2" id="KW-1185">Reference proteome</keyword>
<evidence type="ECO:0000313" key="1">
    <source>
        <dbReference type="EMBL" id="MET3590804.1"/>
    </source>
</evidence>
<accession>A0ABV2HJS3</accession>
<proteinExistence type="predicted"/>
<dbReference type="Proteomes" id="UP001549036">
    <property type="component" value="Unassembled WGS sequence"/>
</dbReference>
<comment type="caution">
    <text evidence="1">The sequence shown here is derived from an EMBL/GenBank/DDBJ whole genome shotgun (WGS) entry which is preliminary data.</text>
</comment>
<sequence>MAIIATRHAYCGAQGFETQGAFADDAQESTAMSGSSFQYRSLRVMVDGIII</sequence>
<name>A0ABV2HJS3_9HYPH</name>
<dbReference type="EMBL" id="JBEPLM010000001">
    <property type="protein sequence ID" value="MET3590804.1"/>
    <property type="molecule type" value="Genomic_DNA"/>
</dbReference>
<organism evidence="1 2">
    <name type="scientific">Mesorhizobium shonense</name>
    <dbReference type="NCBI Taxonomy" id="1209948"/>
    <lineage>
        <taxon>Bacteria</taxon>
        <taxon>Pseudomonadati</taxon>
        <taxon>Pseudomonadota</taxon>
        <taxon>Alphaproteobacteria</taxon>
        <taxon>Hyphomicrobiales</taxon>
        <taxon>Phyllobacteriaceae</taxon>
        <taxon>Mesorhizobium</taxon>
    </lineage>
</organism>
<protein>
    <submittedName>
        <fullName evidence="1">Uncharacterized protein</fullName>
    </submittedName>
</protein>